<sequence length="82" mass="8963">MFAAFVFCSRVTPLCFPGQRVRLGSQGLIFISLDTQPHFCLPPAIGLFPKLVHQPPAIHPLQDLSLIVVPAHRHTGSGTCFL</sequence>
<evidence type="ECO:0000313" key="1">
    <source>
        <dbReference type="EMBL" id="JAH93768.1"/>
    </source>
</evidence>
<protein>
    <submittedName>
        <fullName evidence="1">Uncharacterized protein</fullName>
    </submittedName>
</protein>
<reference evidence="1" key="1">
    <citation type="submission" date="2014-11" db="EMBL/GenBank/DDBJ databases">
        <authorList>
            <person name="Amaro Gonzalez C."/>
        </authorList>
    </citation>
    <scope>NUCLEOTIDE SEQUENCE</scope>
</reference>
<proteinExistence type="predicted"/>
<organism evidence="1">
    <name type="scientific">Anguilla anguilla</name>
    <name type="common">European freshwater eel</name>
    <name type="synonym">Muraena anguilla</name>
    <dbReference type="NCBI Taxonomy" id="7936"/>
    <lineage>
        <taxon>Eukaryota</taxon>
        <taxon>Metazoa</taxon>
        <taxon>Chordata</taxon>
        <taxon>Craniata</taxon>
        <taxon>Vertebrata</taxon>
        <taxon>Euteleostomi</taxon>
        <taxon>Actinopterygii</taxon>
        <taxon>Neopterygii</taxon>
        <taxon>Teleostei</taxon>
        <taxon>Anguilliformes</taxon>
        <taxon>Anguillidae</taxon>
        <taxon>Anguilla</taxon>
    </lineage>
</organism>
<reference evidence="1" key="2">
    <citation type="journal article" date="2015" name="Fish Shellfish Immunol.">
        <title>Early steps in the European eel (Anguilla anguilla)-Vibrio vulnificus interaction in the gills: Role of the RtxA13 toxin.</title>
        <authorList>
            <person name="Callol A."/>
            <person name="Pajuelo D."/>
            <person name="Ebbesson L."/>
            <person name="Teles M."/>
            <person name="MacKenzie S."/>
            <person name="Amaro C."/>
        </authorList>
    </citation>
    <scope>NUCLEOTIDE SEQUENCE</scope>
</reference>
<dbReference type="EMBL" id="GBXM01014809">
    <property type="protein sequence ID" value="JAH93768.1"/>
    <property type="molecule type" value="Transcribed_RNA"/>
</dbReference>
<dbReference type="AlphaFoldDB" id="A0A0E9WWG1"/>
<name>A0A0E9WWG1_ANGAN</name>
<accession>A0A0E9WWG1</accession>